<name>A0A0U3H415_9CREN</name>
<dbReference type="OMA" id="SCGYKAD"/>
<dbReference type="GeneID" id="14550799"/>
<dbReference type="STRING" id="1435377.SUSAZ_01360"/>
<evidence type="ECO:0000256" key="1">
    <source>
        <dbReference type="ARBA" id="ARBA00023125"/>
    </source>
</evidence>
<proteinExistence type="predicted"/>
<dbReference type="AlphaFoldDB" id="A0A0U3H415"/>
<dbReference type="EMBL" id="CP013695">
    <property type="protein sequence ID" value="ALU32080.1"/>
    <property type="molecule type" value="Genomic_DNA"/>
</dbReference>
<dbReference type="EMBL" id="CP013694">
    <property type="protein sequence ID" value="ALU29351.1"/>
    <property type="molecule type" value="Genomic_DNA"/>
</dbReference>
<dbReference type="Proteomes" id="UP000065473">
    <property type="component" value="Chromosome"/>
</dbReference>
<evidence type="ECO:0000313" key="6">
    <source>
        <dbReference type="Proteomes" id="UP000065473"/>
    </source>
</evidence>
<protein>
    <submittedName>
        <fullName evidence="3">Transposase</fullName>
    </submittedName>
</protein>
<sequence>MEELIEAKILNYGKLKEIHKQILFIREYSKIVKGGPPPSNIPRELYYQATSSSNKIRYGPLRIIGNTSPYRIPEVDALVSSTRRSPPLYAIAEFSDDVRVFLAYEKPKSIVGIDIGVRHLITVVSIREDSLWKVRYWGNDVITEEMIKVIGDPQGVSEIRTIKGKIGNIIRDVVSFIQDLNPKVVAIEDLEYFESKIGSALRTVEKELESHLYRKGVKFRKLPPYYTSKICSNCGFRRGEVMGPLFVCPSCGYKADRDFNAAYNLALQCKYTC</sequence>
<evidence type="ECO:0000313" key="4">
    <source>
        <dbReference type="EMBL" id="ALU32080.1"/>
    </source>
</evidence>
<evidence type="ECO:0000313" key="3">
    <source>
        <dbReference type="EMBL" id="ALU29351.1"/>
    </source>
</evidence>
<dbReference type="RefSeq" id="WP_011277187.1">
    <property type="nucleotide sequence ID" value="NZ_BHWZ01000001.1"/>
</dbReference>
<dbReference type="GO" id="GO:0003677">
    <property type="term" value="F:DNA binding"/>
    <property type="evidence" value="ECO:0007669"/>
    <property type="project" value="UniProtKB-KW"/>
</dbReference>
<organism evidence="3 6">
    <name type="scientific">Sulfolobus acidocaldarius</name>
    <dbReference type="NCBI Taxonomy" id="2285"/>
    <lineage>
        <taxon>Archaea</taxon>
        <taxon>Thermoproteota</taxon>
        <taxon>Thermoprotei</taxon>
        <taxon>Sulfolobales</taxon>
        <taxon>Sulfolobaceae</taxon>
        <taxon>Sulfolobus</taxon>
    </lineage>
</organism>
<feature type="domain" description="Cas12f1-like TNB" evidence="2">
    <location>
        <begin position="206"/>
        <end position="265"/>
    </location>
</feature>
<reference evidence="5 6" key="1">
    <citation type="submission" date="2015-12" db="EMBL/GenBank/DDBJ databases">
        <title>A stable core within a dynamic pangenome in Sulfolobus acidocaldarius.</title>
        <authorList>
            <person name="Anderson R."/>
            <person name="Kouris A."/>
            <person name="Seward C."/>
            <person name="Campbell K."/>
            <person name="Whitaker R."/>
        </authorList>
    </citation>
    <scope>NUCLEOTIDE SEQUENCE [LARGE SCALE GENOMIC DNA]</scope>
    <source>
        <strain evidence="3 6">GG12-C01-09</strain>
        <strain evidence="4 5">NG05B_CO5_07</strain>
    </source>
</reference>
<dbReference type="InterPro" id="IPR010095">
    <property type="entry name" value="Cas12f1-like_TNB"/>
</dbReference>
<dbReference type="PaxDb" id="1435377-SUSAZ_01360"/>
<keyword evidence="1" id="KW-0238">DNA-binding</keyword>
<accession>A0A0U3H415</accession>
<dbReference type="OrthoDB" id="33505at2157"/>
<evidence type="ECO:0000259" key="2">
    <source>
        <dbReference type="Pfam" id="PF07282"/>
    </source>
</evidence>
<dbReference type="Proteomes" id="UP000060043">
    <property type="component" value="Chromosome"/>
</dbReference>
<evidence type="ECO:0000313" key="5">
    <source>
        <dbReference type="Proteomes" id="UP000060043"/>
    </source>
</evidence>
<dbReference type="Pfam" id="PF07282">
    <property type="entry name" value="Cas12f1-like_TNB"/>
    <property type="match status" value="1"/>
</dbReference>
<gene>
    <name evidence="3" type="ORF">ATY89_04935</name>
    <name evidence="4" type="ORF">ATZ20_07960</name>
</gene>